<keyword evidence="4 8" id="KW-1133">Transmembrane helix</keyword>
<feature type="transmembrane region" description="Helical" evidence="8">
    <location>
        <begin position="217"/>
        <end position="238"/>
    </location>
</feature>
<keyword evidence="5" id="KW-0560">Oxidoreductase</keyword>
<comment type="caution">
    <text evidence="10">The sequence shown here is derived from an EMBL/GenBank/DDBJ whole genome shotgun (WGS) entry which is preliminary data.</text>
</comment>
<reference evidence="11" key="1">
    <citation type="submission" date="2016-09" db="EMBL/GenBank/DDBJ databases">
        <authorList>
            <person name="Greninger A.L."/>
            <person name="Jerome K.R."/>
            <person name="Mcnair B."/>
            <person name="Wallis C."/>
            <person name="Fang F."/>
        </authorList>
    </citation>
    <scope>NUCLEOTIDE SEQUENCE [LARGE SCALE GENOMIC DNA]</scope>
    <source>
        <strain evidence="11">BC1_M4</strain>
    </source>
</reference>
<feature type="transmembrane region" description="Helical" evidence="8">
    <location>
        <begin position="165"/>
        <end position="186"/>
    </location>
</feature>
<dbReference type="EMBL" id="MIHC01000025">
    <property type="protein sequence ID" value="ODR05088.1"/>
    <property type="molecule type" value="Genomic_DNA"/>
</dbReference>
<evidence type="ECO:0000256" key="1">
    <source>
        <dbReference type="ARBA" id="ARBA00004651"/>
    </source>
</evidence>
<dbReference type="GO" id="GO:0008137">
    <property type="term" value="F:NADH dehydrogenase (ubiquinone) activity"/>
    <property type="evidence" value="ECO:0007669"/>
    <property type="project" value="InterPro"/>
</dbReference>
<evidence type="ECO:0000259" key="9">
    <source>
        <dbReference type="Pfam" id="PF00361"/>
    </source>
</evidence>
<evidence type="ECO:0000256" key="8">
    <source>
        <dbReference type="SAM" id="Phobius"/>
    </source>
</evidence>
<evidence type="ECO:0000256" key="5">
    <source>
        <dbReference type="ARBA" id="ARBA00023002"/>
    </source>
</evidence>
<evidence type="ECO:0000313" key="11">
    <source>
        <dbReference type="Proteomes" id="UP000094224"/>
    </source>
</evidence>
<feature type="transmembrane region" description="Helical" evidence="8">
    <location>
        <begin position="321"/>
        <end position="343"/>
    </location>
</feature>
<feature type="transmembrane region" description="Helical" evidence="8">
    <location>
        <begin position="67"/>
        <end position="89"/>
    </location>
</feature>
<gene>
    <name evidence="10" type="ORF">BHQ21_15065</name>
</gene>
<feature type="transmembrane region" description="Helical" evidence="8">
    <location>
        <begin position="463"/>
        <end position="482"/>
    </location>
</feature>
<feature type="transmembrane region" description="Helical" evidence="8">
    <location>
        <begin position="134"/>
        <end position="153"/>
    </location>
</feature>
<comment type="subcellular location">
    <subcellularLocation>
        <location evidence="1">Cell membrane</location>
        <topology evidence="1">Multi-pass membrane protein</topology>
    </subcellularLocation>
    <subcellularLocation>
        <location evidence="7">Membrane</location>
        <topology evidence="7">Multi-pass membrane protein</topology>
    </subcellularLocation>
</comment>
<feature type="transmembrane region" description="Helical" evidence="8">
    <location>
        <begin position="376"/>
        <end position="397"/>
    </location>
</feature>
<evidence type="ECO:0000256" key="4">
    <source>
        <dbReference type="ARBA" id="ARBA00022989"/>
    </source>
</evidence>
<dbReference type="InterPro" id="IPR052175">
    <property type="entry name" value="ComplexI-like_HydComp"/>
</dbReference>
<dbReference type="InterPro" id="IPR003918">
    <property type="entry name" value="NADH_UbQ_OxRdtase"/>
</dbReference>
<dbReference type="InterPro" id="IPR001750">
    <property type="entry name" value="ND/Mrp_TM"/>
</dbReference>
<organism evidence="10 11">
    <name type="scientific">Mycobacterium sherrisii</name>
    <dbReference type="NCBI Taxonomy" id="243061"/>
    <lineage>
        <taxon>Bacteria</taxon>
        <taxon>Bacillati</taxon>
        <taxon>Actinomycetota</taxon>
        <taxon>Actinomycetes</taxon>
        <taxon>Mycobacteriales</taxon>
        <taxon>Mycobacteriaceae</taxon>
        <taxon>Mycobacterium</taxon>
        <taxon>Mycobacterium simiae complex</taxon>
    </lineage>
</organism>
<proteinExistence type="predicted"/>
<dbReference type="RefSeq" id="WP_069401087.1">
    <property type="nucleotide sequence ID" value="NZ_MIHC01000025.1"/>
</dbReference>
<accession>A0A1E3SUB6</accession>
<dbReference type="GO" id="GO:0016491">
    <property type="term" value="F:oxidoreductase activity"/>
    <property type="evidence" value="ECO:0007669"/>
    <property type="project" value="UniProtKB-KW"/>
</dbReference>
<dbReference type="GO" id="GO:0005886">
    <property type="term" value="C:plasma membrane"/>
    <property type="evidence" value="ECO:0007669"/>
    <property type="project" value="UniProtKB-SubCell"/>
</dbReference>
<evidence type="ECO:0000256" key="7">
    <source>
        <dbReference type="RuleBase" id="RU000320"/>
    </source>
</evidence>
<evidence type="ECO:0000313" key="10">
    <source>
        <dbReference type="EMBL" id="ODR05088.1"/>
    </source>
</evidence>
<dbReference type="GO" id="GO:0042773">
    <property type="term" value="P:ATP synthesis coupled electron transport"/>
    <property type="evidence" value="ECO:0007669"/>
    <property type="project" value="InterPro"/>
</dbReference>
<dbReference type="PANTHER" id="PTHR42682:SF5">
    <property type="entry name" value="HYDROGENASE-4 COMPONENT F"/>
    <property type="match status" value="1"/>
</dbReference>
<feature type="transmembrane region" description="Helical" evidence="8">
    <location>
        <begin position="38"/>
        <end position="60"/>
    </location>
</feature>
<keyword evidence="2" id="KW-1003">Cell membrane</keyword>
<evidence type="ECO:0000256" key="2">
    <source>
        <dbReference type="ARBA" id="ARBA00022475"/>
    </source>
</evidence>
<dbReference type="AlphaFoldDB" id="A0A1E3SUB6"/>
<protein>
    <submittedName>
        <fullName evidence="10">NADH dehydrogenase</fullName>
    </submittedName>
</protein>
<feature type="domain" description="NADH:quinone oxidoreductase/Mrp antiporter transmembrane" evidence="9">
    <location>
        <begin position="132"/>
        <end position="426"/>
    </location>
</feature>
<evidence type="ECO:0000256" key="3">
    <source>
        <dbReference type="ARBA" id="ARBA00022692"/>
    </source>
</evidence>
<dbReference type="Proteomes" id="UP000094224">
    <property type="component" value="Unassembled WGS sequence"/>
</dbReference>
<dbReference type="Pfam" id="PF00361">
    <property type="entry name" value="Proton_antipo_M"/>
    <property type="match status" value="1"/>
</dbReference>
<keyword evidence="3 7" id="KW-0812">Transmembrane</keyword>
<dbReference type="PRINTS" id="PR01437">
    <property type="entry name" value="NUOXDRDTASE4"/>
</dbReference>
<name>A0A1E3SUB6_9MYCO</name>
<keyword evidence="11" id="KW-1185">Reference proteome</keyword>
<feature type="transmembrane region" description="Helical" evidence="8">
    <location>
        <begin position="281"/>
        <end position="301"/>
    </location>
</feature>
<evidence type="ECO:0000256" key="6">
    <source>
        <dbReference type="ARBA" id="ARBA00023136"/>
    </source>
</evidence>
<sequence length="503" mass="53021">MPIIIVLLVILPLITTLVCLRASHHVAAAVTAVTGVTTFVLVAALVPAGVGHTITALHYLRADSLSLIFLLGTCFLYATVGIYSVGYLAHEERAVRTETVEQQALFARHSARFYIGLNAFAWSMICAPLVNGLALLWIAVEITTVISALLVALDDTEGATEAAWKYVLIASSGLGIGLLATIFMYYAGAQVLGQSYDLAFDPLIAAAGHSPQTPVRLAFVLAVVGYGTKVGFFPVHTWLPDAHAEAPTPVSALLSGSLLAVSFYAILRYYQITVAALGPRFPQLVLLVFGVLSLLLAALYLLEQRDIKRLLAYSSVEHMGILAIGMSFGAPIALSGVLLHVLAHAAAKGNAFMGAGVLVRKFGTKELARMADGLGVLPWSGPLFLIAVLALSAMPPFGLFRSEFQIIAGGFAHPRNIAAAALVCLVTLAFLGLTLATTRILFRPRVADAAEAEIVQLPGEPSRWMVAPVVAGVLALLVLGLAPPSDLVNLLNHGANELAVGAR</sequence>
<feature type="transmembrane region" description="Helical" evidence="8">
    <location>
        <begin position="417"/>
        <end position="442"/>
    </location>
</feature>
<dbReference type="PANTHER" id="PTHR42682">
    <property type="entry name" value="HYDROGENASE-4 COMPONENT F"/>
    <property type="match status" value="1"/>
</dbReference>
<keyword evidence="6 8" id="KW-0472">Membrane</keyword>
<feature type="transmembrane region" description="Helical" evidence="8">
    <location>
        <begin position="250"/>
        <end position="269"/>
    </location>
</feature>